<reference evidence="3 4" key="1">
    <citation type="submission" date="2020-01" db="EMBL/GenBank/DDBJ databases">
        <title>Comparative genomics of meat spoilage bacteria.</title>
        <authorList>
            <person name="Hilgarth M."/>
            <person name="Vogel R.F."/>
        </authorList>
    </citation>
    <scope>NUCLEOTIDE SEQUENCE [LARGE SCALE GENOMIC DNA]</scope>
    <source>
        <strain evidence="3 4">TMW2.2077</strain>
    </source>
</reference>
<comment type="similarity">
    <text evidence="1 2">Belongs to the ArsC family.</text>
</comment>
<dbReference type="InterPro" id="IPR006504">
    <property type="entry name" value="Tscrpt_reg_Spx/MgsR"/>
</dbReference>
<evidence type="ECO:0000256" key="1">
    <source>
        <dbReference type="ARBA" id="ARBA00007198"/>
    </source>
</evidence>
<dbReference type="NCBIfam" id="TIGR01617">
    <property type="entry name" value="arsC_related"/>
    <property type="match status" value="1"/>
</dbReference>
<sequence>MTDSSKTLHLYGIKACDTMKKARTWLDENGLHYDFHDYKSTGIDREHLNQWCTEHGWQVVLNRAGTTFRKLDDEQKADLDQAKAVALMLAQPSMIKRPVLDLGDKTLIGFKPDLYAAALL</sequence>
<dbReference type="Proteomes" id="UP000809529">
    <property type="component" value="Unassembled WGS sequence"/>
</dbReference>
<dbReference type="PROSITE" id="PS51353">
    <property type="entry name" value="ARSC"/>
    <property type="match status" value="1"/>
</dbReference>
<dbReference type="Pfam" id="PF03960">
    <property type="entry name" value="ArsC"/>
    <property type="match status" value="1"/>
</dbReference>
<comment type="caution">
    <text evidence="3">The sequence shown here is derived from an EMBL/GenBank/DDBJ whole genome shotgun (WGS) entry which is preliminary data.</text>
</comment>
<accession>A0ABS1ZJ43</accession>
<dbReference type="RefSeq" id="WP_059764516.1">
    <property type="nucleotide sequence ID" value="NZ_JAAEBW010000008.1"/>
</dbReference>
<dbReference type="InterPro" id="IPR036249">
    <property type="entry name" value="Thioredoxin-like_sf"/>
</dbReference>
<dbReference type="PANTHER" id="PTHR30041">
    <property type="entry name" value="ARSENATE REDUCTASE"/>
    <property type="match status" value="1"/>
</dbReference>
<protein>
    <submittedName>
        <fullName evidence="3">ArsC family reductase</fullName>
    </submittedName>
</protein>
<keyword evidence="4" id="KW-1185">Reference proteome</keyword>
<gene>
    <name evidence="3" type="ORF">GYN02_15035</name>
</gene>
<dbReference type="InterPro" id="IPR006660">
    <property type="entry name" value="Arsenate_reductase-like"/>
</dbReference>
<dbReference type="NCBIfam" id="NF008107">
    <property type="entry name" value="PRK10853.1"/>
    <property type="match status" value="1"/>
</dbReference>
<dbReference type="SUPFAM" id="SSF52833">
    <property type="entry name" value="Thioredoxin-like"/>
    <property type="match status" value="1"/>
</dbReference>
<evidence type="ECO:0000313" key="3">
    <source>
        <dbReference type="EMBL" id="MBM1196486.1"/>
    </source>
</evidence>
<evidence type="ECO:0000256" key="2">
    <source>
        <dbReference type="PROSITE-ProRule" id="PRU01282"/>
    </source>
</evidence>
<dbReference type="PANTHER" id="PTHR30041:SF8">
    <property type="entry name" value="PROTEIN YFFB"/>
    <property type="match status" value="1"/>
</dbReference>
<dbReference type="CDD" id="cd03035">
    <property type="entry name" value="ArsC_Yffb"/>
    <property type="match status" value="1"/>
</dbReference>
<name>A0ABS1ZJ43_9PSED</name>
<evidence type="ECO:0000313" key="4">
    <source>
        <dbReference type="Proteomes" id="UP000809529"/>
    </source>
</evidence>
<proteinExistence type="inferred from homology"/>
<dbReference type="EMBL" id="JAAEBW010000008">
    <property type="protein sequence ID" value="MBM1196486.1"/>
    <property type="molecule type" value="Genomic_DNA"/>
</dbReference>
<organism evidence="3 4">
    <name type="scientific">Pseudomonas weihenstephanensis</name>
    <dbReference type="NCBI Taxonomy" id="1608994"/>
    <lineage>
        <taxon>Bacteria</taxon>
        <taxon>Pseudomonadati</taxon>
        <taxon>Pseudomonadota</taxon>
        <taxon>Gammaproteobacteria</taxon>
        <taxon>Pseudomonadales</taxon>
        <taxon>Pseudomonadaceae</taxon>
        <taxon>Pseudomonas</taxon>
    </lineage>
</organism>
<dbReference type="Gene3D" id="3.40.30.10">
    <property type="entry name" value="Glutaredoxin"/>
    <property type="match status" value="1"/>
</dbReference>